<protein>
    <submittedName>
        <fullName evidence="8">Response regulator transcription factor</fullName>
    </submittedName>
</protein>
<keyword evidence="3" id="KW-0238">DNA-binding</keyword>
<feature type="modified residue" description="4-aspartylphosphate" evidence="5">
    <location>
        <position position="72"/>
    </location>
</feature>
<dbReference type="CDD" id="cd17535">
    <property type="entry name" value="REC_NarL-like"/>
    <property type="match status" value="1"/>
</dbReference>
<keyword evidence="4" id="KW-0804">Transcription</keyword>
<dbReference type="PANTHER" id="PTHR43214">
    <property type="entry name" value="TWO-COMPONENT RESPONSE REGULATOR"/>
    <property type="match status" value="1"/>
</dbReference>
<dbReference type="SUPFAM" id="SSF52172">
    <property type="entry name" value="CheY-like"/>
    <property type="match status" value="1"/>
</dbReference>
<keyword evidence="1 5" id="KW-0597">Phosphoprotein</keyword>
<comment type="caution">
    <text evidence="8">The sequence shown here is derived from an EMBL/GenBank/DDBJ whole genome shotgun (WGS) entry which is preliminary data.</text>
</comment>
<dbReference type="Pfam" id="PF00072">
    <property type="entry name" value="Response_reg"/>
    <property type="match status" value="1"/>
</dbReference>
<evidence type="ECO:0000259" key="6">
    <source>
        <dbReference type="PROSITE" id="PS50043"/>
    </source>
</evidence>
<name>A0ABT3G0W5_9BACT</name>
<dbReference type="InterPro" id="IPR058245">
    <property type="entry name" value="NreC/VraR/RcsB-like_REC"/>
</dbReference>
<dbReference type="InterPro" id="IPR001789">
    <property type="entry name" value="Sig_transdc_resp-reg_receiver"/>
</dbReference>
<dbReference type="SUPFAM" id="SSF46894">
    <property type="entry name" value="C-terminal effector domain of the bipartite response regulators"/>
    <property type="match status" value="1"/>
</dbReference>
<evidence type="ECO:0000313" key="8">
    <source>
        <dbReference type="EMBL" id="MCW1913124.1"/>
    </source>
</evidence>
<evidence type="ECO:0000259" key="7">
    <source>
        <dbReference type="PROSITE" id="PS50110"/>
    </source>
</evidence>
<dbReference type="PROSITE" id="PS50043">
    <property type="entry name" value="HTH_LUXR_2"/>
    <property type="match status" value="1"/>
</dbReference>
<feature type="domain" description="HTH luxR-type" evidence="6">
    <location>
        <begin position="160"/>
        <end position="225"/>
    </location>
</feature>
<dbReference type="InterPro" id="IPR011006">
    <property type="entry name" value="CheY-like_superfamily"/>
</dbReference>
<evidence type="ECO:0000256" key="3">
    <source>
        <dbReference type="ARBA" id="ARBA00023125"/>
    </source>
</evidence>
<organism evidence="8 9">
    <name type="scientific">Luteolibacter rhizosphaerae</name>
    <dbReference type="NCBI Taxonomy" id="2989719"/>
    <lineage>
        <taxon>Bacteria</taxon>
        <taxon>Pseudomonadati</taxon>
        <taxon>Verrucomicrobiota</taxon>
        <taxon>Verrucomicrobiia</taxon>
        <taxon>Verrucomicrobiales</taxon>
        <taxon>Verrucomicrobiaceae</taxon>
        <taxon>Luteolibacter</taxon>
    </lineage>
</organism>
<evidence type="ECO:0000256" key="4">
    <source>
        <dbReference type="ARBA" id="ARBA00023163"/>
    </source>
</evidence>
<dbReference type="InterPro" id="IPR000792">
    <property type="entry name" value="Tscrpt_reg_LuxR_C"/>
</dbReference>
<accession>A0ABT3G0W5</accession>
<dbReference type="EMBL" id="JAPDDR010000003">
    <property type="protein sequence ID" value="MCW1913124.1"/>
    <property type="molecule type" value="Genomic_DNA"/>
</dbReference>
<dbReference type="Pfam" id="PF00196">
    <property type="entry name" value="GerE"/>
    <property type="match status" value="1"/>
</dbReference>
<dbReference type="InterPro" id="IPR016032">
    <property type="entry name" value="Sig_transdc_resp-reg_C-effctor"/>
</dbReference>
<feature type="domain" description="Response regulatory" evidence="7">
    <location>
        <begin position="21"/>
        <end position="137"/>
    </location>
</feature>
<evidence type="ECO:0000256" key="1">
    <source>
        <dbReference type="ARBA" id="ARBA00022553"/>
    </source>
</evidence>
<dbReference type="SMART" id="SM00448">
    <property type="entry name" value="REC"/>
    <property type="match status" value="1"/>
</dbReference>
<keyword evidence="2" id="KW-0805">Transcription regulation</keyword>
<dbReference type="Proteomes" id="UP001165653">
    <property type="component" value="Unassembled WGS sequence"/>
</dbReference>
<gene>
    <name evidence="8" type="ORF">OJ996_06050</name>
</gene>
<dbReference type="Gene3D" id="3.40.50.2300">
    <property type="match status" value="1"/>
</dbReference>
<evidence type="ECO:0000256" key="5">
    <source>
        <dbReference type="PROSITE-ProRule" id="PRU00169"/>
    </source>
</evidence>
<keyword evidence="9" id="KW-1185">Reference proteome</keyword>
<dbReference type="PANTHER" id="PTHR43214:SF24">
    <property type="entry name" value="TRANSCRIPTIONAL REGULATORY PROTEIN NARL-RELATED"/>
    <property type="match status" value="1"/>
</dbReference>
<evidence type="ECO:0000313" key="9">
    <source>
        <dbReference type="Proteomes" id="UP001165653"/>
    </source>
</evidence>
<dbReference type="InterPro" id="IPR039420">
    <property type="entry name" value="WalR-like"/>
</dbReference>
<dbReference type="PRINTS" id="PR00038">
    <property type="entry name" value="HTHLUXR"/>
</dbReference>
<dbReference type="CDD" id="cd06170">
    <property type="entry name" value="LuxR_C_like"/>
    <property type="match status" value="1"/>
</dbReference>
<reference evidence="8" key="1">
    <citation type="submission" date="2022-10" db="EMBL/GenBank/DDBJ databases">
        <title>Luteolibacter sp. GHJ8, whole genome shotgun sequencing project.</title>
        <authorList>
            <person name="Zhao G."/>
            <person name="Shen L."/>
        </authorList>
    </citation>
    <scope>NUCLEOTIDE SEQUENCE</scope>
    <source>
        <strain evidence="8">GHJ8</strain>
    </source>
</reference>
<evidence type="ECO:0000256" key="2">
    <source>
        <dbReference type="ARBA" id="ARBA00023015"/>
    </source>
</evidence>
<dbReference type="RefSeq" id="WP_264512259.1">
    <property type="nucleotide sequence ID" value="NZ_JAPDDR010000003.1"/>
</dbReference>
<proteinExistence type="predicted"/>
<dbReference type="SMART" id="SM00421">
    <property type="entry name" value="HTH_LUXR"/>
    <property type="match status" value="1"/>
</dbReference>
<sequence>MSDPLTGDLQTKAATDKKAIRLILIEDHADFRESVSMVLTERGYSCVGEFSTMEDAIEAIRGGLEADLVLSDLGLPGMSGVEGIKKVRELLPLVQVLVLTAFTDKAKVFAALEAGAHGYLVKAGSATRLIATLEEVLAGGTPLDPKIAGMILQTFRQLSPIPAAETLSARESEVLQLSAKGLTRQEVADKLGLSQHSVTEYIKRCFDKLHVRNLPAAVSEAIRRGLLDLS</sequence>
<dbReference type="PROSITE" id="PS50110">
    <property type="entry name" value="RESPONSE_REGULATORY"/>
    <property type="match status" value="1"/>
</dbReference>